<sequence>MKALWIYWARGDNEVELTDEESSDSDDEDEVAKIFRIETNLFDFEMPLCKAFKEFNYLLQIDPDVLTKDIDGFKTYKEYKDDWIYEWNKDMPWVHERPWAENGVWKEPTPIKHHCGGEDWTTYDNTNSENKRRMRWIQHEEFDAQDGANFAIKKIFEIVINHTGDDEEYVAIKENEYNDLTNTSKDTIHAYQEIFRMIDEGWMVTRTECKSWKEKV</sequence>
<dbReference type="Proteomes" id="UP001151760">
    <property type="component" value="Unassembled WGS sequence"/>
</dbReference>
<proteinExistence type="predicted"/>
<keyword evidence="2" id="KW-1185">Reference proteome</keyword>
<organism evidence="1 2">
    <name type="scientific">Tanacetum coccineum</name>
    <dbReference type="NCBI Taxonomy" id="301880"/>
    <lineage>
        <taxon>Eukaryota</taxon>
        <taxon>Viridiplantae</taxon>
        <taxon>Streptophyta</taxon>
        <taxon>Embryophyta</taxon>
        <taxon>Tracheophyta</taxon>
        <taxon>Spermatophyta</taxon>
        <taxon>Magnoliopsida</taxon>
        <taxon>eudicotyledons</taxon>
        <taxon>Gunneridae</taxon>
        <taxon>Pentapetalae</taxon>
        <taxon>asterids</taxon>
        <taxon>campanulids</taxon>
        <taxon>Asterales</taxon>
        <taxon>Asteraceae</taxon>
        <taxon>Asteroideae</taxon>
        <taxon>Anthemideae</taxon>
        <taxon>Anthemidinae</taxon>
        <taxon>Tanacetum</taxon>
    </lineage>
</organism>
<dbReference type="EMBL" id="BQNB010021409">
    <property type="protein sequence ID" value="GJU06107.1"/>
    <property type="molecule type" value="Genomic_DNA"/>
</dbReference>
<gene>
    <name evidence="1" type="ORF">Tco_1122537</name>
</gene>
<evidence type="ECO:0000313" key="2">
    <source>
        <dbReference type="Proteomes" id="UP001151760"/>
    </source>
</evidence>
<accession>A0ABQ5J351</accession>
<evidence type="ECO:0000313" key="1">
    <source>
        <dbReference type="EMBL" id="GJU06107.1"/>
    </source>
</evidence>
<comment type="caution">
    <text evidence="1">The sequence shown here is derived from an EMBL/GenBank/DDBJ whole genome shotgun (WGS) entry which is preliminary data.</text>
</comment>
<name>A0ABQ5J351_9ASTR</name>
<protein>
    <submittedName>
        <fullName evidence="1">Uncharacterized protein</fullName>
    </submittedName>
</protein>
<reference evidence="1" key="1">
    <citation type="journal article" date="2022" name="Int. J. Mol. Sci.">
        <title>Draft Genome of Tanacetum Coccineum: Genomic Comparison of Closely Related Tanacetum-Family Plants.</title>
        <authorList>
            <person name="Yamashiro T."/>
            <person name="Shiraishi A."/>
            <person name="Nakayama K."/>
            <person name="Satake H."/>
        </authorList>
    </citation>
    <scope>NUCLEOTIDE SEQUENCE</scope>
</reference>
<reference evidence="1" key="2">
    <citation type="submission" date="2022-01" db="EMBL/GenBank/DDBJ databases">
        <authorList>
            <person name="Yamashiro T."/>
            <person name="Shiraishi A."/>
            <person name="Satake H."/>
            <person name="Nakayama K."/>
        </authorList>
    </citation>
    <scope>NUCLEOTIDE SEQUENCE</scope>
</reference>